<evidence type="ECO:0008006" key="4">
    <source>
        <dbReference type="Google" id="ProtNLM"/>
    </source>
</evidence>
<dbReference type="STRING" id="31234.E3NGJ6"/>
<protein>
    <recommendedName>
        <fullName evidence="4">CUB-like domain-containing protein</fullName>
    </recommendedName>
</protein>
<sequence>MPTLFLLLFLILVVSADPQTFYLKNHHSRTPPVYDVESGANLYLASNDDWMYLKNITFKTGNNTYTLEKLLVPNDDGSAASIPVAGDFSIYNTNNETVTRRLTGFFYITTALQTQDPTFHVFVLQTTQSVRVTGISSTVVILNTGLINFTDYTEPTMTSYVTNINQSPNTNLYFHWGMPYDDWKSQTNNTFFQNPIVYLVMMRFNTHVSHRFFDHVEPLQVGLDYWYFTVDGPVNMYMENKYVRIDNYNTNTTATSTTGVMISTYLFVECSVEIRPIEYGVGVAGYIITTFMDDDGSMLDIELFYDDFYPSSYNDYQCNNIGVLYFDYQQAYSVTVRRYEGGTFYLQYFNFAGDVWQTSTVGNKVTSTTPVATTHKNGSAAVFAIKFVVFVLMASLLS</sequence>
<organism evidence="3">
    <name type="scientific">Caenorhabditis remanei</name>
    <name type="common">Caenorhabditis vulgaris</name>
    <dbReference type="NCBI Taxonomy" id="31234"/>
    <lineage>
        <taxon>Eukaryota</taxon>
        <taxon>Metazoa</taxon>
        <taxon>Ecdysozoa</taxon>
        <taxon>Nematoda</taxon>
        <taxon>Chromadorea</taxon>
        <taxon>Rhabditida</taxon>
        <taxon>Rhabditina</taxon>
        <taxon>Rhabditomorpha</taxon>
        <taxon>Rhabditoidea</taxon>
        <taxon>Rhabditidae</taxon>
        <taxon>Peloderinae</taxon>
        <taxon>Caenorhabditis</taxon>
    </lineage>
</organism>
<gene>
    <name evidence="2" type="ORF">CRE_30478</name>
</gene>
<keyword evidence="1" id="KW-0732">Signal</keyword>
<evidence type="ECO:0000256" key="1">
    <source>
        <dbReference type="SAM" id="SignalP"/>
    </source>
</evidence>
<evidence type="ECO:0000313" key="3">
    <source>
        <dbReference type="Proteomes" id="UP000008281"/>
    </source>
</evidence>
<dbReference type="HOGENOM" id="CLU_040349_1_0_1"/>
<dbReference type="PANTHER" id="PTHR21733">
    <property type="entry name" value="CUB_2 DOMAIN-CONTAINING PROTEIN-RELATED-RELATED"/>
    <property type="match status" value="1"/>
</dbReference>
<dbReference type="AlphaFoldDB" id="E3NGJ6"/>
<evidence type="ECO:0000313" key="2">
    <source>
        <dbReference type="EMBL" id="EFO97107.1"/>
    </source>
</evidence>
<dbReference type="Pfam" id="PF03409">
    <property type="entry name" value="Glycoprotein"/>
    <property type="match status" value="1"/>
</dbReference>
<dbReference type="EMBL" id="DS268655">
    <property type="protein sequence ID" value="EFO97107.1"/>
    <property type="molecule type" value="Genomic_DNA"/>
</dbReference>
<proteinExistence type="predicted"/>
<accession>E3NGJ6</accession>
<feature type="chain" id="PRO_5003177505" description="CUB-like domain-containing protein" evidence="1">
    <location>
        <begin position="17"/>
        <end position="398"/>
    </location>
</feature>
<keyword evidence="3" id="KW-1185">Reference proteome</keyword>
<name>E3NGJ6_CAERE</name>
<dbReference type="OMA" id="HIVYFRS"/>
<feature type="signal peptide" evidence="1">
    <location>
        <begin position="1"/>
        <end position="16"/>
    </location>
</feature>
<dbReference type="InParanoid" id="E3NGJ6"/>
<dbReference type="FunCoup" id="E3NGJ6">
    <property type="interactions" value="1725"/>
</dbReference>
<dbReference type="OrthoDB" id="5869791at2759"/>
<dbReference type="PANTHER" id="PTHR21733:SF7">
    <property type="entry name" value="CUB_2 DOMAIN-CONTAINING PROTEIN-RELATED"/>
    <property type="match status" value="1"/>
</dbReference>
<dbReference type="GO" id="GO:0045087">
    <property type="term" value="P:innate immune response"/>
    <property type="evidence" value="ECO:0007669"/>
    <property type="project" value="TreeGrafter"/>
</dbReference>
<dbReference type="Proteomes" id="UP000008281">
    <property type="component" value="Unassembled WGS sequence"/>
</dbReference>
<dbReference type="InterPro" id="IPR005071">
    <property type="entry name" value="Glycoprotein"/>
</dbReference>
<dbReference type="GO" id="GO:0045121">
    <property type="term" value="C:membrane raft"/>
    <property type="evidence" value="ECO:0007669"/>
    <property type="project" value="TreeGrafter"/>
</dbReference>
<dbReference type="eggNOG" id="ENOG502SG5B">
    <property type="taxonomic scope" value="Eukaryota"/>
</dbReference>
<reference evidence="2" key="1">
    <citation type="submission" date="2007-07" db="EMBL/GenBank/DDBJ databases">
        <title>PCAP assembly of the Caenorhabditis remanei genome.</title>
        <authorList>
            <consortium name="The Caenorhabditis remanei Sequencing Consortium"/>
            <person name="Wilson R.K."/>
        </authorList>
    </citation>
    <scope>NUCLEOTIDE SEQUENCE [LARGE SCALE GENOMIC DNA]</scope>
    <source>
        <strain evidence="2">PB4641</strain>
    </source>
</reference>